<dbReference type="Gene3D" id="3.90.960.10">
    <property type="entry name" value="YbaK/aminoacyl-tRNA synthetase-associated domain"/>
    <property type="match status" value="1"/>
</dbReference>
<protein>
    <submittedName>
        <fullName evidence="2">Pfam:YbaK</fullName>
    </submittedName>
</protein>
<dbReference type="InterPro" id="IPR036754">
    <property type="entry name" value="YbaK/aa-tRNA-synt-asso_dom_sf"/>
</dbReference>
<reference evidence="2" key="1">
    <citation type="submission" date="2020-06" db="EMBL/GenBank/DDBJ databases">
        <authorList>
            <consortium name="Plant Systems Biology data submission"/>
        </authorList>
    </citation>
    <scope>NUCLEOTIDE SEQUENCE</scope>
    <source>
        <strain evidence="2">D6</strain>
    </source>
</reference>
<keyword evidence="3" id="KW-1185">Reference proteome</keyword>
<evidence type="ECO:0000313" key="2">
    <source>
        <dbReference type="EMBL" id="CAB9525275.1"/>
    </source>
</evidence>
<dbReference type="InterPro" id="IPR007214">
    <property type="entry name" value="YbaK/aa-tRNA-synth-assoc-dom"/>
</dbReference>
<dbReference type="OrthoDB" id="1058301at2759"/>
<gene>
    <name evidence="2" type="ORF">SEMRO_1653_G288860.1</name>
</gene>
<comment type="caution">
    <text evidence="2">The sequence shown here is derived from an EMBL/GenBank/DDBJ whole genome shotgun (WGS) entry which is preliminary data.</text>
</comment>
<name>A0A9N8EV31_9STRA</name>
<dbReference type="AlphaFoldDB" id="A0A9N8EV31"/>
<accession>A0A9N8EV31</accession>
<dbReference type="PANTHER" id="PTHR30411">
    <property type="entry name" value="CYTOPLASMIC PROTEIN"/>
    <property type="match status" value="1"/>
</dbReference>
<feature type="domain" description="YbaK/aminoacyl-tRNA synthetase-associated" evidence="1">
    <location>
        <begin position="61"/>
        <end position="199"/>
    </location>
</feature>
<dbReference type="GO" id="GO:0002161">
    <property type="term" value="F:aminoacyl-tRNA deacylase activity"/>
    <property type="evidence" value="ECO:0007669"/>
    <property type="project" value="InterPro"/>
</dbReference>
<evidence type="ECO:0000313" key="3">
    <source>
        <dbReference type="Proteomes" id="UP001153069"/>
    </source>
</evidence>
<dbReference type="Pfam" id="PF04073">
    <property type="entry name" value="tRNA_edit"/>
    <property type="match status" value="1"/>
</dbReference>
<dbReference type="CDD" id="cd04332">
    <property type="entry name" value="YbaK_like"/>
    <property type="match status" value="1"/>
</dbReference>
<dbReference type="PANTHER" id="PTHR30411:SF4">
    <property type="entry name" value="YBAK_AMINOACYL-TRNA SYNTHETASE-ASSOCIATED DOMAIN-CONTAINING PROTEIN"/>
    <property type="match status" value="1"/>
</dbReference>
<dbReference type="EMBL" id="CAICTM010001651">
    <property type="protein sequence ID" value="CAB9525275.1"/>
    <property type="molecule type" value="Genomic_DNA"/>
</dbReference>
<organism evidence="2 3">
    <name type="scientific">Seminavis robusta</name>
    <dbReference type="NCBI Taxonomy" id="568900"/>
    <lineage>
        <taxon>Eukaryota</taxon>
        <taxon>Sar</taxon>
        <taxon>Stramenopiles</taxon>
        <taxon>Ochrophyta</taxon>
        <taxon>Bacillariophyta</taxon>
        <taxon>Bacillariophyceae</taxon>
        <taxon>Bacillariophycidae</taxon>
        <taxon>Naviculales</taxon>
        <taxon>Naviculaceae</taxon>
        <taxon>Seminavis</taxon>
    </lineage>
</organism>
<dbReference type="SUPFAM" id="SSF55826">
    <property type="entry name" value="YbaK/ProRS associated domain"/>
    <property type="match status" value="1"/>
</dbReference>
<proteinExistence type="predicted"/>
<evidence type="ECO:0000259" key="1">
    <source>
        <dbReference type="Pfam" id="PF04073"/>
    </source>
</evidence>
<dbReference type="Proteomes" id="UP001153069">
    <property type="component" value="Unassembled WGS sequence"/>
</dbReference>
<sequence>MAEVATLLHRVEALEKKRFACPHEDVIVDEQMRRARLAVEHQALYSTNWKWVAKDYYTWTLSQRAKTLEAPSTDYLCKSLLMENRKAPETGDDPTNPRFVLVVLQYEATLDTKKLINAIRALRPVADRLDDTHFDIRIASEEDNARITGYDNNAVVPFGMKESSVPIILSKPIVPLRYFWMGGGHIHLKLRMTVADFSKALSPIVADISQPRTSSDPEP</sequence>